<protein>
    <recommendedName>
        <fullName evidence="3">MULE transposase domain-containing protein</fullName>
    </recommendedName>
</protein>
<dbReference type="Proteomes" id="UP001201812">
    <property type="component" value="Unassembled WGS sequence"/>
</dbReference>
<comment type="caution">
    <text evidence="1">The sequence shown here is derived from an EMBL/GenBank/DDBJ whole genome shotgun (WGS) entry which is preliminary data.</text>
</comment>
<name>A0AAD4RDB2_9BILA</name>
<proteinExistence type="predicted"/>
<evidence type="ECO:0008006" key="3">
    <source>
        <dbReference type="Google" id="ProtNLM"/>
    </source>
</evidence>
<evidence type="ECO:0000313" key="2">
    <source>
        <dbReference type="Proteomes" id="UP001201812"/>
    </source>
</evidence>
<accession>A0AAD4RDB2</accession>
<dbReference type="AlphaFoldDB" id="A0AAD4RDB2"/>
<gene>
    <name evidence="1" type="ORF">DdX_00569</name>
</gene>
<reference evidence="1" key="1">
    <citation type="submission" date="2022-01" db="EMBL/GenBank/DDBJ databases">
        <title>Genome Sequence Resource for Two Populations of Ditylenchus destructor, the Migratory Endoparasitic Phytonematode.</title>
        <authorList>
            <person name="Zhang H."/>
            <person name="Lin R."/>
            <person name="Xie B."/>
        </authorList>
    </citation>
    <scope>NUCLEOTIDE SEQUENCE</scope>
    <source>
        <strain evidence="1">BazhouSP</strain>
    </source>
</reference>
<dbReference type="EMBL" id="JAKKPZ010000001">
    <property type="protein sequence ID" value="KAI1728391.1"/>
    <property type="molecule type" value="Genomic_DNA"/>
</dbReference>
<organism evidence="1 2">
    <name type="scientific">Ditylenchus destructor</name>
    <dbReference type="NCBI Taxonomy" id="166010"/>
    <lineage>
        <taxon>Eukaryota</taxon>
        <taxon>Metazoa</taxon>
        <taxon>Ecdysozoa</taxon>
        <taxon>Nematoda</taxon>
        <taxon>Chromadorea</taxon>
        <taxon>Rhabditida</taxon>
        <taxon>Tylenchina</taxon>
        <taxon>Tylenchomorpha</taxon>
        <taxon>Sphaerularioidea</taxon>
        <taxon>Anguinidae</taxon>
        <taxon>Anguininae</taxon>
        <taxon>Ditylenchus</taxon>
    </lineage>
</organism>
<evidence type="ECO:0000313" key="1">
    <source>
        <dbReference type="EMBL" id="KAI1728391.1"/>
    </source>
</evidence>
<keyword evidence="2" id="KW-1185">Reference proteome</keyword>
<sequence>MAPLTVKGCGEVVEWFCTVRSKDNAALTRANADGYIYVWTQTGKSNKRKADGSELRKYMCQGCRTLTNGKATQRKYAGKEIPYRRLILNLDGKGEWVDANDCGKDGHFCEPRTDTELMGKQLFANHIEEIKTGSVKQPPTKFYSNLEATYSKTFSELGENGIAKARDGGFPNRDAALKKIRRVNIAIFATKAQLKMLASCKYIFSDGTFKTRPSGAYQVYRTFGTMVNEETEYLILPLVTAIMQHKDAHTYHHYWETVHNLICSAQELDEPELKWSVAMFDCEPASFQTFATVFPGVSPHLCAFHVKQALNERIGLQCPYRENACVQKCVRLIGALQLIDKDLWDTACSVIEEHIELVFVDSPQKDTLFDLLTYFREQWFKYGAYFSLWKLDKEAPRTNNACEIYHAHTQRYFTPGAYLGKPVKHRFAAFYSSLADQLDQCKEVLKSAILDDSGEVFLRGQISRFLSRMESFWGSSRQLWNGFRT</sequence>